<dbReference type="EMBL" id="FMJE01000002">
    <property type="protein sequence ID" value="SCM79053.1"/>
    <property type="molecule type" value="Genomic_DNA"/>
</dbReference>
<proteinExistence type="inferred from homology"/>
<keyword evidence="4" id="KW-1133">Transmembrane helix</keyword>
<keyword evidence="4" id="KW-0812">Transmembrane</keyword>
<protein>
    <submittedName>
        <fullName evidence="7">Methyl-accepting chemotaxis protein</fullName>
    </submittedName>
</protein>
<dbReference type="RefSeq" id="WP_288183371.1">
    <property type="nucleotide sequence ID" value="NZ_LT608335.1"/>
</dbReference>
<dbReference type="PROSITE" id="PS50111">
    <property type="entry name" value="CHEMOTAXIS_TRANSDUC_2"/>
    <property type="match status" value="1"/>
</dbReference>
<comment type="similarity">
    <text evidence="2">Belongs to the methyl-accepting chemotaxis (MCP) protein family.</text>
</comment>
<dbReference type="InterPro" id="IPR003660">
    <property type="entry name" value="HAMP_dom"/>
</dbReference>
<reference evidence="7" key="1">
    <citation type="submission" date="2016-08" db="EMBL/GenBank/DDBJ databases">
        <authorList>
            <person name="Seilhamer J.J."/>
        </authorList>
    </citation>
    <scope>NUCLEOTIDE SEQUENCE</scope>
    <source>
        <strain evidence="7">86</strain>
    </source>
</reference>
<dbReference type="InterPro" id="IPR004090">
    <property type="entry name" value="Chemotax_Me-accpt_rcpt"/>
</dbReference>
<evidence type="ECO:0000259" key="5">
    <source>
        <dbReference type="PROSITE" id="PS50111"/>
    </source>
</evidence>
<feature type="transmembrane region" description="Helical" evidence="4">
    <location>
        <begin position="86"/>
        <end position="108"/>
    </location>
</feature>
<evidence type="ECO:0000256" key="3">
    <source>
        <dbReference type="PROSITE-ProRule" id="PRU00284"/>
    </source>
</evidence>
<dbReference type="PANTHER" id="PTHR32089">
    <property type="entry name" value="METHYL-ACCEPTING CHEMOTAXIS PROTEIN MCPB"/>
    <property type="match status" value="1"/>
</dbReference>
<dbReference type="GO" id="GO:0006935">
    <property type="term" value="P:chemotaxis"/>
    <property type="evidence" value="ECO:0007669"/>
    <property type="project" value="InterPro"/>
</dbReference>
<keyword evidence="1 3" id="KW-0807">Transducer</keyword>
<evidence type="ECO:0000256" key="4">
    <source>
        <dbReference type="SAM" id="Phobius"/>
    </source>
</evidence>
<dbReference type="GO" id="GO:0007165">
    <property type="term" value="P:signal transduction"/>
    <property type="evidence" value="ECO:0007669"/>
    <property type="project" value="UniProtKB-KW"/>
</dbReference>
<dbReference type="GO" id="GO:0016020">
    <property type="term" value="C:membrane"/>
    <property type="evidence" value="ECO:0007669"/>
    <property type="project" value="InterPro"/>
</dbReference>
<dbReference type="SMART" id="SM00304">
    <property type="entry name" value="HAMP"/>
    <property type="match status" value="1"/>
</dbReference>
<evidence type="ECO:0000256" key="2">
    <source>
        <dbReference type="ARBA" id="ARBA00029447"/>
    </source>
</evidence>
<evidence type="ECO:0000259" key="6">
    <source>
        <dbReference type="PROSITE" id="PS50885"/>
    </source>
</evidence>
<accession>A0A212LNE3</accession>
<feature type="transmembrane region" description="Helical" evidence="4">
    <location>
        <begin position="261"/>
        <end position="284"/>
    </location>
</feature>
<sequence length="647" mass="69447">MKNFKKLAAIFGKFCDKIKLSKLPNPFSTKALSGFKLSLKPSAPASNYRRKLTGMWNSLAVCAHSKGFRLKPLERFFYSLSLKAKLATVIAIMSLLTICVGVIGLHGIKNSNDSLKAMYNNRIVSLQELKLMSDSFTVNIVDTCHKVKNGHMAWALGRNKLNEGTAIIKEQWAAYKNKTLTVEEERMVAQIDGFFGIADGAIAKAADIMVKEDKDALSAFMVEEMYSSIEPVSGKLSELLDLQLTLANKEYQDADNRYHSLLILFSTIIITGLIMAIGLAFFILQLTLREIHVMVACVEEVATGNLAIPEIKVTSHDAVGRLGTAINSMVVNLRSVVQTVSQSAEQVVAASQETAASVEQVSGTAAAIADSSAELAGDAEIGTVSVVEVSKSLLELSSLTDIAKREATSGAARSRETLTAALEGQQTVVHTVTCMDNIKNKTLETEQEIATLNQYIKQISAITDTITNIASQTNLLSLNAAIEAARAGEAGRGFAVVAKEVKRLAEQSTQGATEVAALIGKVTQSTAAAVAAMQSSRIEVDGGVASATQARQALENILTAVNNTVTDIEAVLTITDEEVTQSDQLIDLIDSLATVIENTAHRAKEVSVATQQTSTVMEFLSANSVETNNMATNLKLAMTQFKTNADR</sequence>
<dbReference type="InterPro" id="IPR004089">
    <property type="entry name" value="MCPsignal_dom"/>
</dbReference>
<dbReference type="PANTHER" id="PTHR32089:SF112">
    <property type="entry name" value="LYSOZYME-LIKE PROTEIN-RELATED"/>
    <property type="match status" value="1"/>
</dbReference>
<dbReference type="SMART" id="SM00283">
    <property type="entry name" value="MA"/>
    <property type="match status" value="1"/>
</dbReference>
<evidence type="ECO:0000256" key="1">
    <source>
        <dbReference type="ARBA" id="ARBA00023224"/>
    </source>
</evidence>
<feature type="domain" description="Methyl-accepting transducer" evidence="5">
    <location>
        <begin position="357"/>
        <end position="593"/>
    </location>
</feature>
<evidence type="ECO:0000313" key="7">
    <source>
        <dbReference type="EMBL" id="SCM79053.1"/>
    </source>
</evidence>
<dbReference type="AlphaFoldDB" id="A0A212LNE3"/>
<feature type="domain" description="HAMP" evidence="6">
    <location>
        <begin position="285"/>
        <end position="338"/>
    </location>
</feature>
<dbReference type="CDD" id="cd06225">
    <property type="entry name" value="HAMP"/>
    <property type="match status" value="1"/>
</dbReference>
<gene>
    <name evidence="7" type="ORF">KL86SPO_20374</name>
</gene>
<dbReference type="PROSITE" id="PS50885">
    <property type="entry name" value="HAMP"/>
    <property type="match status" value="1"/>
</dbReference>
<organism evidence="7">
    <name type="scientific">uncultured Sporomusa sp</name>
    <dbReference type="NCBI Taxonomy" id="307249"/>
    <lineage>
        <taxon>Bacteria</taxon>
        <taxon>Bacillati</taxon>
        <taxon>Bacillota</taxon>
        <taxon>Negativicutes</taxon>
        <taxon>Selenomonadales</taxon>
        <taxon>Sporomusaceae</taxon>
        <taxon>Sporomusa</taxon>
        <taxon>environmental samples</taxon>
    </lineage>
</organism>
<dbReference type="Pfam" id="PF12729">
    <property type="entry name" value="4HB_MCP_1"/>
    <property type="match status" value="1"/>
</dbReference>
<dbReference type="Pfam" id="PF00015">
    <property type="entry name" value="MCPsignal"/>
    <property type="match status" value="1"/>
</dbReference>
<keyword evidence="4" id="KW-0472">Membrane</keyword>
<dbReference type="PRINTS" id="PR00260">
    <property type="entry name" value="CHEMTRNSDUCR"/>
</dbReference>
<dbReference type="SUPFAM" id="SSF58104">
    <property type="entry name" value="Methyl-accepting chemotaxis protein (MCP) signaling domain"/>
    <property type="match status" value="1"/>
</dbReference>
<name>A0A212LNE3_9FIRM</name>
<dbReference type="InterPro" id="IPR024478">
    <property type="entry name" value="HlyB_4HB_MCP"/>
</dbReference>
<dbReference type="GO" id="GO:0004888">
    <property type="term" value="F:transmembrane signaling receptor activity"/>
    <property type="evidence" value="ECO:0007669"/>
    <property type="project" value="InterPro"/>
</dbReference>
<dbReference type="Gene3D" id="1.10.287.950">
    <property type="entry name" value="Methyl-accepting chemotaxis protein"/>
    <property type="match status" value="1"/>
</dbReference>